<evidence type="ECO:0000256" key="4">
    <source>
        <dbReference type="ARBA" id="ARBA00023015"/>
    </source>
</evidence>
<evidence type="ECO:0000256" key="1">
    <source>
        <dbReference type="ARBA" id="ARBA00004123"/>
    </source>
</evidence>
<keyword evidence="8" id="KW-0010">Activator</keyword>
<dbReference type="PANTHER" id="PTHR13321">
    <property type="entry name" value="MEDIATOR OF RNA POLYMERASE II TRANSCRIPTION, SUBUNIT 18"/>
    <property type="match status" value="1"/>
</dbReference>
<organism evidence="10 11">
    <name type="scientific">Trichophyton rubrum</name>
    <name type="common">Athlete's foot fungus</name>
    <name type="synonym">Epidermophyton rubrum</name>
    <dbReference type="NCBI Taxonomy" id="5551"/>
    <lineage>
        <taxon>Eukaryota</taxon>
        <taxon>Fungi</taxon>
        <taxon>Dikarya</taxon>
        <taxon>Ascomycota</taxon>
        <taxon>Pezizomycotina</taxon>
        <taxon>Eurotiomycetes</taxon>
        <taxon>Eurotiomycetidae</taxon>
        <taxon>Onygenales</taxon>
        <taxon>Arthrodermataceae</taxon>
        <taxon>Trichophyton</taxon>
    </lineage>
</organism>
<dbReference type="VEuPathDB" id="FungiDB:TERG_07564"/>
<evidence type="ECO:0000256" key="8">
    <source>
        <dbReference type="RuleBase" id="RU364150"/>
    </source>
</evidence>
<keyword evidence="4 8" id="KW-0805">Transcription regulation</keyword>
<dbReference type="AlphaFoldDB" id="A0A178F754"/>
<dbReference type="GO" id="GO:0070847">
    <property type="term" value="C:core mediator complex"/>
    <property type="evidence" value="ECO:0007669"/>
    <property type="project" value="TreeGrafter"/>
</dbReference>
<evidence type="ECO:0000256" key="9">
    <source>
        <dbReference type="SAM" id="SignalP"/>
    </source>
</evidence>
<comment type="similarity">
    <text evidence="2 8">Belongs to the Mediator complex subunit 18 family.</text>
</comment>
<keyword evidence="9" id="KW-0732">Signal</keyword>
<dbReference type="GO" id="GO:0006369">
    <property type="term" value="P:termination of RNA polymerase II transcription"/>
    <property type="evidence" value="ECO:0007669"/>
    <property type="project" value="TreeGrafter"/>
</dbReference>
<reference evidence="10 11" key="1">
    <citation type="submission" date="2016-05" db="EMBL/GenBank/DDBJ databases">
        <title>Genome sequencing of Trichophyton rubrum CMCC(F)T1i isolated from hair.</title>
        <authorList>
            <person name="Zhan P."/>
            <person name="Tao Y."/>
            <person name="Liu W."/>
        </authorList>
    </citation>
    <scope>NUCLEOTIDE SEQUENCE [LARGE SCALE GENOMIC DNA]</scope>
    <source>
        <strain evidence="11">CMCC(F)T1i</strain>
    </source>
</reference>
<evidence type="ECO:0000256" key="2">
    <source>
        <dbReference type="ARBA" id="ARBA00009814"/>
    </source>
</evidence>
<keyword evidence="6 8" id="KW-0539">Nucleus</keyword>
<dbReference type="GO" id="GO:0016592">
    <property type="term" value="C:mediator complex"/>
    <property type="evidence" value="ECO:0007669"/>
    <property type="project" value="InterPro"/>
</dbReference>
<evidence type="ECO:0000313" key="11">
    <source>
        <dbReference type="Proteomes" id="UP000243015"/>
    </source>
</evidence>
<dbReference type="Proteomes" id="UP000243015">
    <property type="component" value="Unassembled WGS sequence"/>
</dbReference>
<comment type="function">
    <text evidence="8">Component of the Mediator complex, a coactivator involved in the regulated transcription of nearly all RNA polymerase II-dependent genes. Mediator functions as a bridge to convey information from gene-specific regulatory proteins to the basal RNA polymerase II transcription machinery. Mediator is recruited to promoters by direct interactions with regulatory proteins and serves as a scaffold for the assembly of a functional preinitiation complex with RNA polymerase II and the general transcription factors.</text>
</comment>
<dbReference type="PANTHER" id="PTHR13321:SF2">
    <property type="entry name" value="MEDIATOR OF RNA POLYMERASE II TRANSCRIPTION SUBUNIT 18"/>
    <property type="match status" value="1"/>
</dbReference>
<dbReference type="GO" id="GO:0006357">
    <property type="term" value="P:regulation of transcription by RNA polymerase II"/>
    <property type="evidence" value="ECO:0007669"/>
    <property type="project" value="InterPro"/>
</dbReference>
<evidence type="ECO:0000256" key="7">
    <source>
        <dbReference type="ARBA" id="ARBA00032012"/>
    </source>
</evidence>
<comment type="subunit">
    <text evidence="8">Component of the Mediator complex.</text>
</comment>
<protein>
    <recommendedName>
        <fullName evidence="3 8">Mediator of RNA polymerase II transcription subunit 18</fullName>
    </recommendedName>
    <alternativeName>
        <fullName evidence="7 8">Mediator complex subunit 18</fullName>
    </alternativeName>
</protein>
<evidence type="ECO:0000256" key="6">
    <source>
        <dbReference type="ARBA" id="ARBA00023242"/>
    </source>
</evidence>
<sequence>MLIGAWHGGLISVFGSVFGAGQTWRPKGDDDDDDERREDEKMHEILLFASVPAAQHDDLLHQLAGLAAMQPTEVLERRLLFKSFRKPGYIKPRVGGSQAQGQEAVFSDVQRLIKMLGSGMYHIQVVSDVDKAASSADGGAMGVAEDQAEWRIEFKDVPDAGAATGVTTRFAASARVPDYYISSLNEWGFNYCSEYVVEGNILVLDEAVLFLHRILVIPPEIHKPSHAGKPLSRLPPYDQLKPLDSNGGYVLQACFTIQDSNSPDLLRSTSQRMLALKEQLRPAIRLEPGDRLALDPRVKAGTL</sequence>
<accession>A0A178F754</accession>
<dbReference type="Gene3D" id="2.40.320.10">
    <property type="entry name" value="Hypothetical Protein Pfu-838710-001"/>
    <property type="match status" value="1"/>
</dbReference>
<name>A0A178F754_TRIRU</name>
<evidence type="ECO:0000256" key="3">
    <source>
        <dbReference type="ARBA" id="ARBA00019612"/>
    </source>
</evidence>
<evidence type="ECO:0000313" key="10">
    <source>
        <dbReference type="EMBL" id="OAL67423.1"/>
    </source>
</evidence>
<dbReference type="Pfam" id="PF09637">
    <property type="entry name" value="Med18"/>
    <property type="match status" value="1"/>
</dbReference>
<evidence type="ECO:0000256" key="5">
    <source>
        <dbReference type="ARBA" id="ARBA00023163"/>
    </source>
</evidence>
<dbReference type="GO" id="GO:0003712">
    <property type="term" value="F:transcription coregulator activity"/>
    <property type="evidence" value="ECO:0007669"/>
    <property type="project" value="InterPro"/>
</dbReference>
<feature type="signal peptide" evidence="9">
    <location>
        <begin position="1"/>
        <end position="21"/>
    </location>
</feature>
<feature type="chain" id="PRO_5008086041" description="Mediator of RNA polymerase II transcription subunit 18" evidence="9">
    <location>
        <begin position="22"/>
        <end position="303"/>
    </location>
</feature>
<dbReference type="EMBL" id="LHPM01000010">
    <property type="protein sequence ID" value="OAL67423.1"/>
    <property type="molecule type" value="Genomic_DNA"/>
</dbReference>
<keyword evidence="5 8" id="KW-0804">Transcription</keyword>
<gene>
    <name evidence="8" type="primary">MED18</name>
    <name evidence="10" type="ORF">A7C99_1287</name>
</gene>
<proteinExistence type="inferred from homology"/>
<dbReference type="InterPro" id="IPR019095">
    <property type="entry name" value="Mediator_Med18"/>
</dbReference>
<comment type="caution">
    <text evidence="10">The sequence shown here is derived from an EMBL/GenBank/DDBJ whole genome shotgun (WGS) entry which is preliminary data.</text>
</comment>
<comment type="subcellular location">
    <subcellularLocation>
        <location evidence="1 8">Nucleus</location>
    </subcellularLocation>
</comment>